<sequence>MGRNLKLLQAYCDHPGLSLNTARTTGFHFAFKRKTFSYSHFANRKLRDESIADIPPQATQGEIPGCPCRPVGRCGRRGSGRRMLKPWVKGTQAGPLRPRQRLEILKTQVIPRPCFHLIPTEASQATPPTKLGQMIQNATKFLHLPPHSAGGVPSTSNRKGGLGVPKLEGQIPSVIARKREALEMASDVVIRASLSYKGEGNTETVAALRELKVLKEIENVQPITAVGRKWTR</sequence>
<evidence type="ECO:0000313" key="1">
    <source>
        <dbReference type="EMBL" id="GCC16857.1"/>
    </source>
</evidence>
<evidence type="ECO:0000313" key="2">
    <source>
        <dbReference type="Proteomes" id="UP000287033"/>
    </source>
</evidence>
<organism evidence="1 2">
    <name type="scientific">Chiloscyllium punctatum</name>
    <name type="common">Brownbanded bambooshark</name>
    <name type="synonym">Hemiscyllium punctatum</name>
    <dbReference type="NCBI Taxonomy" id="137246"/>
    <lineage>
        <taxon>Eukaryota</taxon>
        <taxon>Metazoa</taxon>
        <taxon>Chordata</taxon>
        <taxon>Craniata</taxon>
        <taxon>Vertebrata</taxon>
        <taxon>Chondrichthyes</taxon>
        <taxon>Elasmobranchii</taxon>
        <taxon>Galeomorphii</taxon>
        <taxon>Galeoidea</taxon>
        <taxon>Orectolobiformes</taxon>
        <taxon>Hemiscylliidae</taxon>
        <taxon>Chiloscyllium</taxon>
    </lineage>
</organism>
<keyword evidence="2" id="KW-1185">Reference proteome</keyword>
<dbReference type="AlphaFoldDB" id="A0A401RFF3"/>
<gene>
    <name evidence="1" type="ORF">chiPu_0020416</name>
</gene>
<dbReference type="Proteomes" id="UP000287033">
    <property type="component" value="Unassembled WGS sequence"/>
</dbReference>
<proteinExistence type="predicted"/>
<name>A0A401RFF3_CHIPU</name>
<comment type="caution">
    <text evidence="1">The sequence shown here is derived from an EMBL/GenBank/DDBJ whole genome shotgun (WGS) entry which is preliminary data.</text>
</comment>
<dbReference type="STRING" id="137246.A0A401RFF3"/>
<accession>A0A401RFF3</accession>
<reference evidence="1 2" key="1">
    <citation type="journal article" date="2018" name="Nat. Ecol. Evol.">
        <title>Shark genomes provide insights into elasmobranch evolution and the origin of vertebrates.</title>
        <authorList>
            <person name="Hara Y"/>
            <person name="Yamaguchi K"/>
            <person name="Onimaru K"/>
            <person name="Kadota M"/>
            <person name="Koyanagi M"/>
            <person name="Keeley SD"/>
            <person name="Tatsumi K"/>
            <person name="Tanaka K"/>
            <person name="Motone F"/>
            <person name="Kageyama Y"/>
            <person name="Nozu R"/>
            <person name="Adachi N"/>
            <person name="Nishimura O"/>
            <person name="Nakagawa R"/>
            <person name="Tanegashima C"/>
            <person name="Kiyatake I"/>
            <person name="Matsumoto R"/>
            <person name="Murakumo K"/>
            <person name="Nishida K"/>
            <person name="Terakita A"/>
            <person name="Kuratani S"/>
            <person name="Sato K"/>
            <person name="Hyodo S Kuraku.S."/>
        </authorList>
    </citation>
    <scope>NUCLEOTIDE SEQUENCE [LARGE SCALE GENOMIC DNA]</scope>
</reference>
<protein>
    <submittedName>
        <fullName evidence="1">Uncharacterized protein</fullName>
    </submittedName>
</protein>
<dbReference type="EMBL" id="BEZZ01002584">
    <property type="protein sequence ID" value="GCC16857.1"/>
    <property type="molecule type" value="Genomic_DNA"/>
</dbReference>